<evidence type="ECO:0000313" key="7">
    <source>
        <dbReference type="Proteomes" id="UP000182569"/>
    </source>
</evidence>
<dbReference type="AlphaFoldDB" id="A0A1J0GE84"/>
<dbReference type="InterPro" id="IPR023353">
    <property type="entry name" value="LemA-like_dom_sf"/>
</dbReference>
<comment type="similarity">
    <text evidence="2">Belongs to the LemA family.</text>
</comment>
<dbReference type="Gene3D" id="1.20.1440.20">
    <property type="entry name" value="LemA-like domain"/>
    <property type="match status" value="1"/>
</dbReference>
<evidence type="ECO:0000256" key="5">
    <source>
        <dbReference type="ARBA" id="ARBA00023136"/>
    </source>
</evidence>
<dbReference type="InterPro" id="IPR007156">
    <property type="entry name" value="MamQ_LemA"/>
</dbReference>
<protein>
    <submittedName>
        <fullName evidence="6">LemA family protein</fullName>
    </submittedName>
</protein>
<keyword evidence="7" id="KW-1185">Reference proteome</keyword>
<comment type="subcellular location">
    <subcellularLocation>
        <location evidence="1">Membrane</location>
        <topology evidence="1">Single-pass membrane protein</topology>
    </subcellularLocation>
</comment>
<dbReference type="Pfam" id="PF04011">
    <property type="entry name" value="LemA"/>
    <property type="match status" value="1"/>
</dbReference>
<evidence type="ECO:0000256" key="2">
    <source>
        <dbReference type="ARBA" id="ARBA00008854"/>
    </source>
</evidence>
<evidence type="ECO:0000313" key="6">
    <source>
        <dbReference type="EMBL" id="APC39312.1"/>
    </source>
</evidence>
<dbReference type="RefSeq" id="WP_071611604.1">
    <property type="nucleotide sequence ID" value="NZ_CP015756.1"/>
</dbReference>
<evidence type="ECO:0000256" key="4">
    <source>
        <dbReference type="ARBA" id="ARBA00022989"/>
    </source>
</evidence>
<dbReference type="KEGG" id="ceu:A7L45_04170"/>
<sequence>MTKSNKTLLIIGAIVVVLVLSVIGSYNGMVKSRVNVTTQQSNIDTVLQRRADLIPNIVSTVKAYAKHETDIFTSISTSRATMMGAGTTKDKLNADTKLTAGLGKLMAVAEAYPDLKANTQFTALTTELEGSENRVSVARKNYNDAVGSYNTKIGTFPNNIMAGMFGFKQAELFKATAGANVVPKVTF</sequence>
<dbReference type="GO" id="GO:0016020">
    <property type="term" value="C:membrane"/>
    <property type="evidence" value="ECO:0007669"/>
    <property type="project" value="UniProtKB-SubCell"/>
</dbReference>
<dbReference type="Proteomes" id="UP000182569">
    <property type="component" value="Chromosome"/>
</dbReference>
<accession>A0A1J0GE84</accession>
<keyword evidence="4" id="KW-1133">Transmembrane helix</keyword>
<reference evidence="7" key="1">
    <citation type="journal article" date="2016" name="Front. Microbiol.">
        <title>Complete Genome Sequence of Clostridium estertheticum DSM 8809, a Microbe Identified in Spoiled Vacuum Packed Beef.</title>
        <authorList>
            <person name="Yu Z."/>
            <person name="Gunn L."/>
            <person name="Brennan E."/>
            <person name="Reid R."/>
            <person name="Wall P.G."/>
            <person name="Gaora O.P."/>
            <person name="Hurley D."/>
            <person name="Bolton D."/>
            <person name="Fanning S."/>
        </authorList>
    </citation>
    <scope>NUCLEOTIDE SEQUENCE [LARGE SCALE GENOMIC DNA]</scope>
    <source>
        <strain evidence="7">DSM 8809</strain>
    </source>
</reference>
<dbReference type="PANTHER" id="PTHR34478">
    <property type="entry name" value="PROTEIN LEMA"/>
    <property type="match status" value="1"/>
</dbReference>
<dbReference type="SUPFAM" id="SSF140478">
    <property type="entry name" value="LemA-like"/>
    <property type="match status" value="1"/>
</dbReference>
<dbReference type="GeneID" id="83591652"/>
<dbReference type="STRING" id="1552.A7L45_04170"/>
<keyword evidence="5" id="KW-0472">Membrane</keyword>
<dbReference type="PANTHER" id="PTHR34478:SF2">
    <property type="entry name" value="MEMBRANE PROTEIN"/>
    <property type="match status" value="1"/>
</dbReference>
<dbReference type="EMBL" id="CP015756">
    <property type="protein sequence ID" value="APC39312.1"/>
    <property type="molecule type" value="Genomic_DNA"/>
</dbReference>
<evidence type="ECO:0000256" key="1">
    <source>
        <dbReference type="ARBA" id="ARBA00004167"/>
    </source>
</evidence>
<dbReference type="OrthoDB" id="9804152at2"/>
<organism evidence="6 7">
    <name type="scientific">Clostridium estertheticum subsp. estertheticum</name>
    <dbReference type="NCBI Taxonomy" id="1552"/>
    <lineage>
        <taxon>Bacteria</taxon>
        <taxon>Bacillati</taxon>
        <taxon>Bacillota</taxon>
        <taxon>Clostridia</taxon>
        <taxon>Eubacteriales</taxon>
        <taxon>Clostridiaceae</taxon>
        <taxon>Clostridium</taxon>
    </lineage>
</organism>
<gene>
    <name evidence="6" type="ORF">A7L45_04170</name>
</gene>
<name>A0A1J0GE84_9CLOT</name>
<evidence type="ECO:0000256" key="3">
    <source>
        <dbReference type="ARBA" id="ARBA00022692"/>
    </source>
</evidence>
<proteinExistence type="inferred from homology"/>
<keyword evidence="3" id="KW-0812">Transmembrane</keyword>